<dbReference type="AlphaFoldDB" id="A0AAV4UQ19"/>
<sequence length="72" mass="8270">MATETNDDQDPFILAKEAEARIVKLHAEVQHMKQRIQLSDSEERADTEECDKIIKDNDGEIKSLTFSSKSYK</sequence>
<evidence type="ECO:0000313" key="2">
    <source>
        <dbReference type="Proteomes" id="UP001054945"/>
    </source>
</evidence>
<proteinExistence type="predicted"/>
<gene>
    <name evidence="1" type="ORF">CEXT_644401</name>
</gene>
<name>A0AAV4UQ19_CAEEX</name>
<organism evidence="1 2">
    <name type="scientific">Caerostris extrusa</name>
    <name type="common">Bark spider</name>
    <name type="synonym">Caerostris bankana</name>
    <dbReference type="NCBI Taxonomy" id="172846"/>
    <lineage>
        <taxon>Eukaryota</taxon>
        <taxon>Metazoa</taxon>
        <taxon>Ecdysozoa</taxon>
        <taxon>Arthropoda</taxon>
        <taxon>Chelicerata</taxon>
        <taxon>Arachnida</taxon>
        <taxon>Araneae</taxon>
        <taxon>Araneomorphae</taxon>
        <taxon>Entelegynae</taxon>
        <taxon>Araneoidea</taxon>
        <taxon>Araneidae</taxon>
        <taxon>Caerostris</taxon>
    </lineage>
</organism>
<accession>A0AAV4UQ19</accession>
<dbReference type="Proteomes" id="UP001054945">
    <property type="component" value="Unassembled WGS sequence"/>
</dbReference>
<keyword evidence="2" id="KW-1185">Reference proteome</keyword>
<reference evidence="1 2" key="1">
    <citation type="submission" date="2021-06" db="EMBL/GenBank/DDBJ databases">
        <title>Caerostris extrusa draft genome.</title>
        <authorList>
            <person name="Kono N."/>
            <person name="Arakawa K."/>
        </authorList>
    </citation>
    <scope>NUCLEOTIDE SEQUENCE [LARGE SCALE GENOMIC DNA]</scope>
</reference>
<evidence type="ECO:0000313" key="1">
    <source>
        <dbReference type="EMBL" id="GIY59965.1"/>
    </source>
</evidence>
<protein>
    <submittedName>
        <fullName evidence="1">Uncharacterized protein</fullName>
    </submittedName>
</protein>
<dbReference type="EMBL" id="BPLR01013258">
    <property type="protein sequence ID" value="GIY59965.1"/>
    <property type="molecule type" value="Genomic_DNA"/>
</dbReference>
<comment type="caution">
    <text evidence="1">The sequence shown here is derived from an EMBL/GenBank/DDBJ whole genome shotgun (WGS) entry which is preliminary data.</text>
</comment>